<reference evidence="2" key="2">
    <citation type="submission" date="2003-01" db="EMBL/GenBank/DDBJ databases">
        <title>Oryza sativa nipponbare(GA3) genomic DNA, chromosome 7, BAC clone:B1157F01.</title>
        <authorList>
            <person name="Sasaki T."/>
            <person name="Matsumoto T."/>
            <person name="Katayose Y."/>
        </authorList>
    </citation>
    <scope>NUCLEOTIDE SEQUENCE</scope>
</reference>
<dbReference type="EMBL" id="AP006159">
    <property type="protein sequence ID" value="BAC84714.1"/>
    <property type="molecule type" value="Genomic_DNA"/>
</dbReference>
<evidence type="ECO:0000259" key="1">
    <source>
        <dbReference type="Pfam" id="PF05754"/>
    </source>
</evidence>
<gene>
    <name evidence="2" type="ORF">B1157F01.48</name>
    <name evidence="3" type="ORF">P0011H01.10</name>
</gene>
<dbReference type="Pfam" id="PF05754">
    <property type="entry name" value="DUF834"/>
    <property type="match status" value="1"/>
</dbReference>
<proteinExistence type="predicted"/>
<reference evidence="3" key="1">
    <citation type="submission" date="2002-06" db="EMBL/GenBank/DDBJ databases">
        <title>Oryza sativa nipponbare(GA3) genomic DNA, chromosome 7, PAC clone:P0011H01.</title>
        <authorList>
            <person name="Sasaki T."/>
            <person name="Matsumoto T."/>
            <person name="Katayose Y."/>
        </authorList>
    </citation>
    <scope>NUCLEOTIDE SEQUENCE</scope>
</reference>
<evidence type="ECO:0000313" key="4">
    <source>
        <dbReference type="Proteomes" id="UP000000763"/>
    </source>
</evidence>
<accession>Q6YT78</accession>
<dbReference type="Proteomes" id="UP000000763">
    <property type="component" value="Chromosome 7"/>
</dbReference>
<organism evidence="2 4">
    <name type="scientific">Oryza sativa subsp. japonica</name>
    <name type="common">Rice</name>
    <dbReference type="NCBI Taxonomy" id="39947"/>
    <lineage>
        <taxon>Eukaryota</taxon>
        <taxon>Viridiplantae</taxon>
        <taxon>Streptophyta</taxon>
        <taxon>Embryophyta</taxon>
        <taxon>Tracheophyta</taxon>
        <taxon>Spermatophyta</taxon>
        <taxon>Magnoliopsida</taxon>
        <taxon>Liliopsida</taxon>
        <taxon>Poales</taxon>
        <taxon>Poaceae</taxon>
        <taxon>BOP clade</taxon>
        <taxon>Oryzoideae</taxon>
        <taxon>Oryzeae</taxon>
        <taxon>Oryzinae</taxon>
        <taxon>Oryza</taxon>
        <taxon>Oryza sativa</taxon>
    </lineage>
</organism>
<evidence type="ECO:0000313" key="3">
    <source>
        <dbReference type="EMBL" id="BAD31390.1"/>
    </source>
</evidence>
<sequence length="62" mass="6246">MDSSPACEGNGVPVGFWRREAVAEMTHATVKLAAAAAVAWRGDGVLPEAAVGGGASGERHGR</sequence>
<reference evidence="4" key="3">
    <citation type="journal article" date="2005" name="Nature">
        <title>The map-based sequence of the rice genome.</title>
        <authorList>
            <consortium name="International rice genome sequencing project (IRGSP)"/>
            <person name="Matsumoto T."/>
            <person name="Wu J."/>
            <person name="Kanamori H."/>
            <person name="Katayose Y."/>
            <person name="Fujisawa M."/>
            <person name="Namiki N."/>
            <person name="Mizuno H."/>
            <person name="Yamamoto K."/>
            <person name="Antonio B.A."/>
            <person name="Baba T."/>
            <person name="Sakata K."/>
            <person name="Nagamura Y."/>
            <person name="Aoki H."/>
            <person name="Arikawa K."/>
            <person name="Arita K."/>
            <person name="Bito T."/>
            <person name="Chiden Y."/>
            <person name="Fujitsuka N."/>
            <person name="Fukunaka R."/>
            <person name="Hamada M."/>
            <person name="Harada C."/>
            <person name="Hayashi A."/>
            <person name="Hijishita S."/>
            <person name="Honda M."/>
            <person name="Hosokawa S."/>
            <person name="Ichikawa Y."/>
            <person name="Idonuma A."/>
            <person name="Iijima M."/>
            <person name="Ikeda M."/>
            <person name="Ikeno M."/>
            <person name="Ito K."/>
            <person name="Ito S."/>
            <person name="Ito T."/>
            <person name="Ito Y."/>
            <person name="Ito Y."/>
            <person name="Iwabuchi A."/>
            <person name="Kamiya K."/>
            <person name="Karasawa W."/>
            <person name="Kurita K."/>
            <person name="Katagiri S."/>
            <person name="Kikuta A."/>
            <person name="Kobayashi H."/>
            <person name="Kobayashi N."/>
            <person name="Machita K."/>
            <person name="Maehara T."/>
            <person name="Masukawa M."/>
            <person name="Mizubayashi T."/>
            <person name="Mukai Y."/>
            <person name="Nagasaki H."/>
            <person name="Nagata Y."/>
            <person name="Naito S."/>
            <person name="Nakashima M."/>
            <person name="Nakama Y."/>
            <person name="Nakamichi Y."/>
            <person name="Nakamura M."/>
            <person name="Meguro A."/>
            <person name="Negishi M."/>
            <person name="Ohta I."/>
            <person name="Ohta T."/>
            <person name="Okamoto M."/>
            <person name="Ono N."/>
            <person name="Saji S."/>
            <person name="Sakaguchi M."/>
            <person name="Sakai K."/>
            <person name="Shibata M."/>
            <person name="Shimokawa T."/>
            <person name="Song J."/>
            <person name="Takazaki Y."/>
            <person name="Terasawa K."/>
            <person name="Tsugane M."/>
            <person name="Tsuji K."/>
            <person name="Ueda S."/>
            <person name="Waki K."/>
            <person name="Yamagata H."/>
            <person name="Yamamoto M."/>
            <person name="Yamamoto S."/>
            <person name="Yamane H."/>
            <person name="Yoshiki S."/>
            <person name="Yoshihara R."/>
            <person name="Yukawa K."/>
            <person name="Zhong H."/>
            <person name="Yano M."/>
            <person name="Yuan Q."/>
            <person name="Ouyang S."/>
            <person name="Liu J."/>
            <person name="Jones K.M."/>
            <person name="Gansberger K."/>
            <person name="Moffat K."/>
            <person name="Hill J."/>
            <person name="Bera J."/>
            <person name="Fadrosh D."/>
            <person name="Jin S."/>
            <person name="Johri S."/>
            <person name="Kim M."/>
            <person name="Overton L."/>
            <person name="Reardon M."/>
            <person name="Tsitrin T."/>
            <person name="Vuong H."/>
            <person name="Weaver B."/>
            <person name="Ciecko A."/>
            <person name="Tallon L."/>
            <person name="Jackson J."/>
            <person name="Pai G."/>
            <person name="Aken S.V."/>
            <person name="Utterback T."/>
            <person name="Reidmuller S."/>
            <person name="Feldblyum T."/>
            <person name="Hsiao J."/>
            <person name="Zismann V."/>
            <person name="Iobst S."/>
            <person name="de Vazeille A.R."/>
            <person name="Buell C.R."/>
            <person name="Ying K."/>
            <person name="Li Y."/>
            <person name="Lu T."/>
            <person name="Huang Y."/>
            <person name="Zhao Q."/>
            <person name="Feng Q."/>
            <person name="Zhang L."/>
            <person name="Zhu J."/>
            <person name="Weng Q."/>
            <person name="Mu J."/>
            <person name="Lu Y."/>
            <person name="Fan D."/>
            <person name="Liu Y."/>
            <person name="Guan J."/>
            <person name="Zhang Y."/>
            <person name="Yu S."/>
            <person name="Liu X."/>
            <person name="Zhang Y."/>
            <person name="Hong G."/>
            <person name="Han B."/>
            <person name="Choisne N."/>
            <person name="Demange N."/>
            <person name="Orjeda G."/>
            <person name="Samain S."/>
            <person name="Cattolico L."/>
            <person name="Pelletier E."/>
            <person name="Couloux A."/>
            <person name="Segurens B."/>
            <person name="Wincker P."/>
            <person name="D'Hont A."/>
            <person name="Scarpelli C."/>
            <person name="Weissenbach J."/>
            <person name="Salanoubat M."/>
            <person name="Quetier F."/>
            <person name="Yu Y."/>
            <person name="Kim H.R."/>
            <person name="Rambo T."/>
            <person name="Currie J."/>
            <person name="Collura K."/>
            <person name="Luo M."/>
            <person name="Yang T."/>
            <person name="Ammiraju J.S.S."/>
            <person name="Engler F."/>
            <person name="Soderlund C."/>
            <person name="Wing R.A."/>
            <person name="Palmer L.E."/>
            <person name="de la Bastide M."/>
            <person name="Spiegel L."/>
            <person name="Nascimento L."/>
            <person name="Zutavern T."/>
            <person name="O'Shaughnessy A."/>
            <person name="Dike S."/>
            <person name="Dedhia N."/>
            <person name="Preston R."/>
            <person name="Balija V."/>
            <person name="McCombie W.R."/>
            <person name="Chow T."/>
            <person name="Chen H."/>
            <person name="Chung M."/>
            <person name="Chen C."/>
            <person name="Shaw J."/>
            <person name="Wu H."/>
            <person name="Hsiao K."/>
            <person name="Chao Y."/>
            <person name="Chu M."/>
            <person name="Cheng C."/>
            <person name="Hour A."/>
            <person name="Lee P."/>
            <person name="Lin S."/>
            <person name="Lin Y."/>
            <person name="Liou J."/>
            <person name="Liu S."/>
            <person name="Hsing Y."/>
            <person name="Raghuvanshi S."/>
            <person name="Mohanty A."/>
            <person name="Bharti A.K."/>
            <person name="Gaur A."/>
            <person name="Gupta V."/>
            <person name="Kumar D."/>
            <person name="Ravi V."/>
            <person name="Vij S."/>
            <person name="Kapur A."/>
            <person name="Khurana P."/>
            <person name="Khurana P."/>
            <person name="Khurana J.P."/>
            <person name="Tyagi A.K."/>
            <person name="Gaikwad K."/>
            <person name="Singh A."/>
            <person name="Dalal V."/>
            <person name="Srivastava S."/>
            <person name="Dixit A."/>
            <person name="Pal A.K."/>
            <person name="Ghazi I.A."/>
            <person name="Yadav M."/>
            <person name="Pandit A."/>
            <person name="Bhargava A."/>
            <person name="Sureshbabu K."/>
            <person name="Batra K."/>
            <person name="Sharma T.R."/>
            <person name="Mohapatra T."/>
            <person name="Singh N.K."/>
            <person name="Messing J."/>
            <person name="Nelson A.B."/>
            <person name="Fuks G."/>
            <person name="Kavchok S."/>
            <person name="Keizer G."/>
            <person name="Linton E."/>
            <person name="Llaca V."/>
            <person name="Song R."/>
            <person name="Tanyolac B."/>
            <person name="Young S."/>
            <person name="Ho-Il K."/>
            <person name="Hahn J.H."/>
            <person name="Sangsakoo G."/>
            <person name="Vanavichit A."/>
            <person name="de Mattos Luiz.A.T."/>
            <person name="Zimmer P.D."/>
            <person name="Malone G."/>
            <person name="Dellagostin O."/>
            <person name="de Oliveira A.C."/>
            <person name="Bevan M."/>
            <person name="Bancroft I."/>
            <person name="Minx P."/>
            <person name="Cordum H."/>
            <person name="Wilson R."/>
            <person name="Cheng Z."/>
            <person name="Jin W."/>
            <person name="Jiang J."/>
            <person name="Leong S.A."/>
            <person name="Iwama H."/>
            <person name="Gojobori T."/>
            <person name="Itoh T."/>
            <person name="Niimura Y."/>
            <person name="Fujii Y."/>
            <person name="Habara T."/>
            <person name="Sakai H."/>
            <person name="Sato Y."/>
            <person name="Wilson G."/>
            <person name="Kumar K."/>
            <person name="McCouch S."/>
            <person name="Juretic N."/>
            <person name="Hoen D."/>
            <person name="Wright S."/>
            <person name="Bruskiewich R."/>
            <person name="Bureau T."/>
            <person name="Miyao A."/>
            <person name="Hirochika H."/>
            <person name="Nishikawa T."/>
            <person name="Kadowaki K."/>
            <person name="Sugiura M."/>
            <person name="Burr B."/>
            <person name="Sasaki T."/>
        </authorList>
    </citation>
    <scope>NUCLEOTIDE SEQUENCE [LARGE SCALE GENOMIC DNA]</scope>
    <source>
        <strain evidence="4">cv. Nipponbare</strain>
    </source>
</reference>
<dbReference type="EMBL" id="AP005444">
    <property type="protein sequence ID" value="BAD31390.1"/>
    <property type="molecule type" value="Genomic_DNA"/>
</dbReference>
<dbReference type="AlphaFoldDB" id="Q6YT78"/>
<evidence type="ECO:0000313" key="2">
    <source>
        <dbReference type="EMBL" id="BAC84714.1"/>
    </source>
</evidence>
<feature type="domain" description="DUF834" evidence="1">
    <location>
        <begin position="9"/>
        <end position="44"/>
    </location>
</feature>
<protein>
    <recommendedName>
        <fullName evidence="1">DUF834 domain-containing protein</fullName>
    </recommendedName>
</protein>
<dbReference type="InterPro" id="IPR008552">
    <property type="entry name" value="DUF834"/>
</dbReference>
<reference evidence="4" key="4">
    <citation type="journal article" date="2008" name="Nucleic Acids Res.">
        <title>The rice annotation project database (RAP-DB): 2008 update.</title>
        <authorList>
            <consortium name="The rice annotation project (RAP)"/>
        </authorList>
    </citation>
    <scope>GENOME REANNOTATION</scope>
    <source>
        <strain evidence="4">cv. Nipponbare</strain>
    </source>
</reference>
<name>Q6YT78_ORYSJ</name>